<dbReference type="AlphaFoldDB" id="A0A2B7WTB9"/>
<feature type="transmembrane region" description="Helical" evidence="5">
    <location>
        <begin position="71"/>
        <end position="94"/>
    </location>
</feature>
<comment type="caution">
    <text evidence="6">The sequence shown here is derived from an EMBL/GenBank/DDBJ whole genome shotgun (WGS) entry which is preliminary data.</text>
</comment>
<feature type="transmembrane region" description="Helical" evidence="5">
    <location>
        <begin position="26"/>
        <end position="50"/>
    </location>
</feature>
<comment type="subcellular location">
    <subcellularLocation>
        <location evidence="1">Membrane</location>
        <topology evidence="1">Multi-pass membrane protein</topology>
    </subcellularLocation>
</comment>
<evidence type="ECO:0000313" key="7">
    <source>
        <dbReference type="Proteomes" id="UP000223968"/>
    </source>
</evidence>
<dbReference type="InterPro" id="IPR007568">
    <property type="entry name" value="RTA1"/>
</dbReference>
<dbReference type="OrthoDB" id="1844152at2759"/>
<keyword evidence="2 5" id="KW-0812">Transmembrane</keyword>
<evidence type="ECO:0008006" key="8">
    <source>
        <dbReference type="Google" id="ProtNLM"/>
    </source>
</evidence>
<dbReference type="PANTHER" id="PTHR31465">
    <property type="entry name" value="PROTEIN RTA1-RELATED"/>
    <property type="match status" value="1"/>
</dbReference>
<feature type="transmembrane region" description="Helical" evidence="5">
    <location>
        <begin position="106"/>
        <end position="133"/>
    </location>
</feature>
<feature type="transmembrane region" description="Helical" evidence="5">
    <location>
        <begin position="153"/>
        <end position="176"/>
    </location>
</feature>
<gene>
    <name evidence="6" type="ORF">AJ79_08317</name>
</gene>
<accession>A0A2B7WTB9</accession>
<sequence length="268" mass="29652">MALGCIAEAIGYVGRLMLHENPFDNIGFQIQICTLIIAPSFFSGAIYLTLKHICLALGPHLSLVRPKLYTWLFIGFDLLSLTLQGAGGGIAATAKTKEDQDVGTNIMIAGIIWQVVTLVAFAVLIGHFFWRLLGDGGRRMTIDAQKVWANSRFTLFLISLGVAFFAIFVRCVYRIAEMVGGWRNHIMQDEISFIVLEGVLCLIAAILLTAIHPGTHFPQMRTGYQKRKVRFSMMQPQAHDASYVELHQQPFVEGEGRASYSVTVSGAE</sequence>
<evidence type="ECO:0000256" key="1">
    <source>
        <dbReference type="ARBA" id="ARBA00004141"/>
    </source>
</evidence>
<keyword evidence="7" id="KW-1185">Reference proteome</keyword>
<evidence type="ECO:0000256" key="5">
    <source>
        <dbReference type="SAM" id="Phobius"/>
    </source>
</evidence>
<evidence type="ECO:0000256" key="4">
    <source>
        <dbReference type="ARBA" id="ARBA00023136"/>
    </source>
</evidence>
<dbReference type="GO" id="GO:0000324">
    <property type="term" value="C:fungal-type vacuole"/>
    <property type="evidence" value="ECO:0007669"/>
    <property type="project" value="TreeGrafter"/>
</dbReference>
<dbReference type="EMBL" id="PDNB01000192">
    <property type="protein sequence ID" value="PGH00046.1"/>
    <property type="molecule type" value="Genomic_DNA"/>
</dbReference>
<evidence type="ECO:0000256" key="3">
    <source>
        <dbReference type="ARBA" id="ARBA00022989"/>
    </source>
</evidence>
<protein>
    <recommendedName>
        <fullName evidence="8">RTA1 domain-containing protein</fullName>
    </recommendedName>
</protein>
<name>A0A2B7WTB9_9EURO</name>
<feature type="transmembrane region" description="Helical" evidence="5">
    <location>
        <begin position="191"/>
        <end position="211"/>
    </location>
</feature>
<dbReference type="GO" id="GO:0005886">
    <property type="term" value="C:plasma membrane"/>
    <property type="evidence" value="ECO:0007669"/>
    <property type="project" value="TreeGrafter"/>
</dbReference>
<keyword evidence="3 5" id="KW-1133">Transmembrane helix</keyword>
<proteinExistence type="predicted"/>
<evidence type="ECO:0000313" key="6">
    <source>
        <dbReference type="EMBL" id="PGH00046.1"/>
    </source>
</evidence>
<organism evidence="6 7">
    <name type="scientific">Helicocarpus griseus UAMH5409</name>
    <dbReference type="NCBI Taxonomy" id="1447875"/>
    <lineage>
        <taxon>Eukaryota</taxon>
        <taxon>Fungi</taxon>
        <taxon>Dikarya</taxon>
        <taxon>Ascomycota</taxon>
        <taxon>Pezizomycotina</taxon>
        <taxon>Eurotiomycetes</taxon>
        <taxon>Eurotiomycetidae</taxon>
        <taxon>Onygenales</taxon>
        <taxon>Ajellomycetaceae</taxon>
        <taxon>Helicocarpus</taxon>
    </lineage>
</organism>
<evidence type="ECO:0000256" key="2">
    <source>
        <dbReference type="ARBA" id="ARBA00022692"/>
    </source>
</evidence>
<dbReference type="PANTHER" id="PTHR31465:SF8">
    <property type="entry name" value="DOMAIN PROTEIN, PUTATIVE (AFU_ORTHOLOGUE AFUA_6G14140)-RELATED"/>
    <property type="match status" value="1"/>
</dbReference>
<reference evidence="6 7" key="1">
    <citation type="submission" date="2017-10" db="EMBL/GenBank/DDBJ databases">
        <title>Comparative genomics in systemic dimorphic fungi from Ajellomycetaceae.</title>
        <authorList>
            <person name="Munoz J.F."/>
            <person name="Mcewen J.G."/>
            <person name="Clay O.K."/>
            <person name="Cuomo C.A."/>
        </authorList>
    </citation>
    <scope>NUCLEOTIDE SEQUENCE [LARGE SCALE GENOMIC DNA]</scope>
    <source>
        <strain evidence="6 7">UAMH5409</strain>
    </source>
</reference>
<dbReference type="Pfam" id="PF04479">
    <property type="entry name" value="RTA1"/>
    <property type="match status" value="1"/>
</dbReference>
<dbReference type="STRING" id="1447875.A0A2B7WTB9"/>
<dbReference type="Proteomes" id="UP000223968">
    <property type="component" value="Unassembled WGS sequence"/>
</dbReference>
<keyword evidence="4 5" id="KW-0472">Membrane</keyword>